<evidence type="ECO:0000313" key="9">
    <source>
        <dbReference type="Proteomes" id="UP000223968"/>
    </source>
</evidence>
<dbReference type="EMBL" id="PDNB01000123">
    <property type="protein sequence ID" value="PGH05704.1"/>
    <property type="molecule type" value="Genomic_DNA"/>
</dbReference>
<feature type="region of interest" description="Disordered" evidence="6">
    <location>
        <begin position="667"/>
        <end position="708"/>
    </location>
</feature>
<dbReference type="GO" id="GO:0003700">
    <property type="term" value="F:DNA-binding transcription factor activity"/>
    <property type="evidence" value="ECO:0007669"/>
    <property type="project" value="InterPro"/>
</dbReference>
<evidence type="ECO:0000256" key="6">
    <source>
        <dbReference type="SAM" id="MobiDB-lite"/>
    </source>
</evidence>
<feature type="compositionally biased region" description="Low complexity" evidence="6">
    <location>
        <begin position="442"/>
        <end position="454"/>
    </location>
</feature>
<accession>A0A2B7X240</accession>
<dbReference type="Pfam" id="PF00447">
    <property type="entry name" value="HSF_DNA-bind"/>
    <property type="match status" value="1"/>
</dbReference>
<evidence type="ECO:0000313" key="8">
    <source>
        <dbReference type="EMBL" id="PGH05704.1"/>
    </source>
</evidence>
<dbReference type="Gene3D" id="1.10.10.10">
    <property type="entry name" value="Winged helix-like DNA-binding domain superfamily/Winged helix DNA-binding domain"/>
    <property type="match status" value="1"/>
</dbReference>
<dbReference type="SUPFAM" id="SSF46785">
    <property type="entry name" value="Winged helix' DNA-binding domain"/>
    <property type="match status" value="1"/>
</dbReference>
<sequence length="823" mass="89673">MTSPGVSRKRPAPGTSPMIRQQIAPADSQLSNDQFLQWGQAVPSHHDPSALDGSPQYAAVPHSVDVDPLQQPSNQLTRRPGNQLVSRARLHDPNLMPLIDQSRLRADGSVDPTMGESTAELEQRALLAKKDAQAKRKQIPPFVQKLSSFLDESKNTDLIRWSDDGNSFIVLDEDEFAKTLIPELFKHNNYASFVRQLNMYGFHKKVGLSDNSMRASERKNKSPSEYSNPYFKRGHPDLLWLIQKPKNVAGQGRGSKGGTRPKNEGDADDGDNEDYAEEGGGAQHDRSKFRGQLSIGPGEGSIPSDQLSNVYRELQNIRQQQQVISSTISKLRREHEQLYGQAATFQEQHTRHENSINAILTFLATVYNRSLQGHEGVQGIVNSFAGAIPHQDTTQGNIVDVDNYIGGLNSDISPQRPFKKQPLLLKAPPAIGRDGQPMRANTLTPSSTSSPYDPSQDHRAQSDRQSANIEELFDSPRNTASQPQVPQRQQQHHPVQHQRTPSQSTQHDQSAPDYPQRDIMSIIQNSNARNNLPSNLSDFPRMLSSLETSGGNSPLSATQRADMLRLIANQNHASDPNTTASRNNALITPTPPPMPANYPTRLANTRAEIDNLVKMQAEQDRSVQNLTNLLQPLSPTGSIPGLDPGNLNSSVPPPPLDLDQIFNSGDYFADYPDLDKGGDLPGFDQAKEQDNENTHDNADAHDPNTNDLFDFDALPSTTGADVFDPSNAPIDPNHVPGYFDGYSGLNSGSGGLDNAGVGGGSGAHNFGAGRRGSDGARITETFSSSEAASPANTSVDENVQGVDSGNGGNATTNSANKRRKRNK</sequence>
<feature type="region of interest" description="Disordered" evidence="6">
    <location>
        <begin position="756"/>
        <end position="823"/>
    </location>
</feature>
<keyword evidence="3" id="KW-0238">DNA-binding</keyword>
<proteinExistence type="inferred from homology"/>
<evidence type="ECO:0000256" key="5">
    <source>
        <dbReference type="RuleBase" id="RU004020"/>
    </source>
</evidence>
<dbReference type="InterPro" id="IPR036388">
    <property type="entry name" value="WH-like_DNA-bd_sf"/>
</dbReference>
<protein>
    <recommendedName>
        <fullName evidence="7">HSF-type DNA-binding domain-containing protein</fullName>
    </recommendedName>
</protein>
<feature type="region of interest" description="Disordered" evidence="6">
    <location>
        <begin position="571"/>
        <end position="596"/>
    </location>
</feature>
<evidence type="ECO:0000256" key="4">
    <source>
        <dbReference type="ARBA" id="ARBA00023242"/>
    </source>
</evidence>
<evidence type="ECO:0000256" key="2">
    <source>
        <dbReference type="ARBA" id="ARBA00006403"/>
    </source>
</evidence>
<dbReference type="AlphaFoldDB" id="A0A2B7X240"/>
<comment type="similarity">
    <text evidence="2 5">Belongs to the HSF family.</text>
</comment>
<dbReference type="GO" id="GO:0043565">
    <property type="term" value="F:sequence-specific DNA binding"/>
    <property type="evidence" value="ECO:0007669"/>
    <property type="project" value="InterPro"/>
</dbReference>
<evidence type="ECO:0000256" key="1">
    <source>
        <dbReference type="ARBA" id="ARBA00004123"/>
    </source>
</evidence>
<feature type="compositionally biased region" description="Polar residues" evidence="6">
    <location>
        <begin position="780"/>
        <end position="803"/>
    </location>
</feature>
<dbReference type="FunFam" id="1.10.10.10:FF:000173">
    <property type="entry name" value="Heat shock transcription factor Hsf1"/>
    <property type="match status" value="1"/>
</dbReference>
<gene>
    <name evidence="8" type="ORF">AJ79_06720</name>
</gene>
<dbReference type="PRINTS" id="PR00056">
    <property type="entry name" value="HSFDOMAIN"/>
</dbReference>
<feature type="compositionally biased region" description="Acidic residues" evidence="6">
    <location>
        <begin position="266"/>
        <end position="277"/>
    </location>
</feature>
<reference evidence="8 9" key="1">
    <citation type="submission" date="2017-10" db="EMBL/GenBank/DDBJ databases">
        <title>Comparative genomics in systemic dimorphic fungi from Ajellomycetaceae.</title>
        <authorList>
            <person name="Munoz J.F."/>
            <person name="Mcewen J.G."/>
            <person name="Clay O.K."/>
            <person name="Cuomo C.A."/>
        </authorList>
    </citation>
    <scope>NUCLEOTIDE SEQUENCE [LARGE SCALE GENOMIC DNA]</scope>
    <source>
        <strain evidence="8 9">UAMH5409</strain>
    </source>
</reference>
<feature type="region of interest" description="Disordered" evidence="6">
    <location>
        <begin position="40"/>
        <end position="59"/>
    </location>
</feature>
<dbReference type="SMART" id="SM00415">
    <property type="entry name" value="HSF"/>
    <property type="match status" value="1"/>
</dbReference>
<evidence type="ECO:0000259" key="7">
    <source>
        <dbReference type="SMART" id="SM00415"/>
    </source>
</evidence>
<feature type="compositionally biased region" description="Basic and acidic residues" evidence="6">
    <location>
        <begin position="685"/>
        <end position="704"/>
    </location>
</feature>
<keyword evidence="4" id="KW-0539">Nucleus</keyword>
<feature type="compositionally biased region" description="Polar residues" evidence="6">
    <location>
        <begin position="500"/>
        <end position="509"/>
    </location>
</feature>
<feature type="region of interest" description="Disordered" evidence="6">
    <location>
        <begin position="248"/>
        <end position="305"/>
    </location>
</feature>
<feature type="compositionally biased region" description="Polar residues" evidence="6">
    <location>
        <begin position="571"/>
        <end position="587"/>
    </location>
</feature>
<evidence type="ECO:0000256" key="3">
    <source>
        <dbReference type="ARBA" id="ARBA00023125"/>
    </source>
</evidence>
<comment type="subcellular location">
    <subcellularLocation>
        <location evidence="1">Nucleus</location>
    </subcellularLocation>
</comment>
<dbReference type="STRING" id="1447875.A0A2B7X240"/>
<dbReference type="OrthoDB" id="60033at2759"/>
<dbReference type="Proteomes" id="UP000223968">
    <property type="component" value="Unassembled WGS sequence"/>
</dbReference>
<feature type="region of interest" description="Disordered" evidence="6">
    <location>
        <begin position="428"/>
        <end position="513"/>
    </location>
</feature>
<organism evidence="8 9">
    <name type="scientific">Helicocarpus griseus UAMH5409</name>
    <dbReference type="NCBI Taxonomy" id="1447875"/>
    <lineage>
        <taxon>Eukaryota</taxon>
        <taxon>Fungi</taxon>
        <taxon>Dikarya</taxon>
        <taxon>Ascomycota</taxon>
        <taxon>Pezizomycotina</taxon>
        <taxon>Eurotiomycetes</taxon>
        <taxon>Eurotiomycetidae</taxon>
        <taxon>Onygenales</taxon>
        <taxon>Ajellomycetaceae</taxon>
        <taxon>Helicocarpus</taxon>
    </lineage>
</organism>
<dbReference type="PANTHER" id="PTHR10015">
    <property type="entry name" value="HEAT SHOCK TRANSCRIPTION FACTOR"/>
    <property type="match status" value="1"/>
</dbReference>
<dbReference type="GO" id="GO:0005634">
    <property type="term" value="C:nucleus"/>
    <property type="evidence" value="ECO:0007669"/>
    <property type="project" value="UniProtKB-SubCell"/>
</dbReference>
<dbReference type="PANTHER" id="PTHR10015:SF427">
    <property type="entry name" value="HEAT SHOCK FACTOR PROTEIN"/>
    <property type="match status" value="1"/>
</dbReference>
<keyword evidence="9" id="KW-1185">Reference proteome</keyword>
<feature type="region of interest" description="Disordered" evidence="6">
    <location>
        <begin position="211"/>
        <end position="230"/>
    </location>
</feature>
<dbReference type="InterPro" id="IPR000232">
    <property type="entry name" value="HSF_DNA-bd"/>
</dbReference>
<comment type="caution">
    <text evidence="8">The sequence shown here is derived from an EMBL/GenBank/DDBJ whole genome shotgun (WGS) entry which is preliminary data.</text>
</comment>
<name>A0A2B7X240_9EURO</name>
<feature type="domain" description="HSF-type DNA-binding" evidence="7">
    <location>
        <begin position="138"/>
        <end position="245"/>
    </location>
</feature>
<dbReference type="InterPro" id="IPR036390">
    <property type="entry name" value="WH_DNA-bd_sf"/>
</dbReference>